<organism evidence="3 4">
    <name type="scientific">Candidatus Aeolococcus gillhamiae</name>
    <dbReference type="NCBI Taxonomy" id="3127015"/>
    <lineage>
        <taxon>Bacteria</taxon>
        <taxon>Bacillati</taxon>
        <taxon>Candidatus Dormiibacterota</taxon>
        <taxon>Candidatus Dormibacteria</taxon>
        <taxon>Candidatus Aeolococcales</taxon>
        <taxon>Candidatus Aeolococcaceae</taxon>
        <taxon>Candidatus Aeolococcus</taxon>
    </lineage>
</organism>
<evidence type="ECO:0000256" key="1">
    <source>
        <dbReference type="SAM" id="MobiDB-lite"/>
    </source>
</evidence>
<protein>
    <submittedName>
        <fullName evidence="3">Uncharacterized protein</fullName>
    </submittedName>
</protein>
<feature type="compositionally biased region" description="Basic residues" evidence="1">
    <location>
        <begin position="166"/>
        <end position="175"/>
    </location>
</feature>
<sequence length="175" mass="19024">MLALLGLVFLLQLPIGVVINLTSHTNPLIIDVFFFQPQYLVVACVVMMPLARRLTGQARNLRLLESLSLGVMYALLSLMLSTVFVHPANASVSTDQFIRNLKLSDGLLIALSDVVALFATVTLYPGFSRLLGTPGRRARARMQRRTGAASAAPKAAGRNPASRPATSKRKAQPRR</sequence>
<dbReference type="AlphaFoldDB" id="A0A2W5Z581"/>
<accession>A0A2W5Z581</accession>
<feature type="compositionally biased region" description="Low complexity" evidence="1">
    <location>
        <begin position="145"/>
        <end position="162"/>
    </location>
</feature>
<comment type="caution">
    <text evidence="3">The sequence shown here is derived from an EMBL/GenBank/DDBJ whole genome shotgun (WGS) entry which is preliminary data.</text>
</comment>
<dbReference type="EMBL" id="QHBU01000274">
    <property type="protein sequence ID" value="PZR77995.1"/>
    <property type="molecule type" value="Genomic_DNA"/>
</dbReference>
<dbReference type="Proteomes" id="UP000248724">
    <property type="component" value="Unassembled WGS sequence"/>
</dbReference>
<reference evidence="3 4" key="1">
    <citation type="journal article" date="2017" name="Nature">
        <title>Atmospheric trace gases support primary production in Antarctic desert surface soil.</title>
        <authorList>
            <person name="Ji M."/>
            <person name="Greening C."/>
            <person name="Vanwonterghem I."/>
            <person name="Carere C.R."/>
            <person name="Bay S.K."/>
            <person name="Steen J.A."/>
            <person name="Montgomery K."/>
            <person name="Lines T."/>
            <person name="Beardall J."/>
            <person name="van Dorst J."/>
            <person name="Snape I."/>
            <person name="Stott M.B."/>
            <person name="Hugenholtz P."/>
            <person name="Ferrari B.C."/>
        </authorList>
    </citation>
    <scope>NUCLEOTIDE SEQUENCE [LARGE SCALE GENOMIC DNA]</scope>
    <source>
        <strain evidence="3">RRmetagenome_bin12</strain>
    </source>
</reference>
<feature type="transmembrane region" description="Helical" evidence="2">
    <location>
        <begin position="28"/>
        <end position="51"/>
    </location>
</feature>
<proteinExistence type="predicted"/>
<keyword evidence="2" id="KW-1133">Transmembrane helix</keyword>
<keyword evidence="2" id="KW-0472">Membrane</keyword>
<feature type="region of interest" description="Disordered" evidence="1">
    <location>
        <begin position="138"/>
        <end position="175"/>
    </location>
</feature>
<evidence type="ECO:0000256" key="2">
    <source>
        <dbReference type="SAM" id="Phobius"/>
    </source>
</evidence>
<name>A0A2W5Z581_9BACT</name>
<evidence type="ECO:0000313" key="3">
    <source>
        <dbReference type="EMBL" id="PZR77995.1"/>
    </source>
</evidence>
<keyword evidence="2" id="KW-0812">Transmembrane</keyword>
<gene>
    <name evidence="3" type="ORF">DLM65_14255</name>
</gene>
<evidence type="ECO:0000313" key="4">
    <source>
        <dbReference type="Proteomes" id="UP000248724"/>
    </source>
</evidence>
<feature type="transmembrane region" description="Helical" evidence="2">
    <location>
        <begin position="63"/>
        <end position="86"/>
    </location>
</feature>
<feature type="transmembrane region" description="Helical" evidence="2">
    <location>
        <begin position="106"/>
        <end position="127"/>
    </location>
</feature>